<dbReference type="PROSITE" id="PS50928">
    <property type="entry name" value="ABC_TM1"/>
    <property type="match status" value="1"/>
</dbReference>
<dbReference type="EMBL" id="CP009285">
    <property type="protein sequence ID" value="AIQ60850.1"/>
    <property type="molecule type" value="Genomic_DNA"/>
</dbReference>
<keyword evidence="2 6" id="KW-0813">Transport</keyword>
<dbReference type="CDD" id="cd06261">
    <property type="entry name" value="TM_PBP2"/>
    <property type="match status" value="1"/>
</dbReference>
<comment type="subcellular location">
    <subcellularLocation>
        <location evidence="6">Cell membrane</location>
        <topology evidence="6">Multi-pass membrane protein</topology>
    </subcellularLocation>
    <subcellularLocation>
        <location evidence="1">Membrane</location>
        <topology evidence="1">Multi-pass membrane protein</topology>
    </subcellularLocation>
</comment>
<dbReference type="InterPro" id="IPR000515">
    <property type="entry name" value="MetI-like"/>
</dbReference>
<sequence>MIEYITGHPDKWGTALLEHLEIVGITLLVSLLLASVLTFLSMTSITLSKVLVYLFSVIYSIPSVALFAMMIPVTGLGMTTAITVLVVYNQYLLLRNFIAGLNGVDPAIIEAATGIGMSNLQVLYRIRLPLSVRALFTGIRLAVVSTIGMATIAAFINAGGLGDILFDGLRTMNVYKIVWGSVLSAGMAVGVNALFIRIEKSI</sequence>
<dbReference type="OrthoDB" id="9801163at2"/>
<evidence type="ECO:0000256" key="6">
    <source>
        <dbReference type="RuleBase" id="RU363032"/>
    </source>
</evidence>
<feature type="transmembrane region" description="Helical" evidence="6">
    <location>
        <begin position="22"/>
        <end position="43"/>
    </location>
</feature>
<protein>
    <submittedName>
        <fullName evidence="8">Glycine/betaine ABC transporter permease</fullName>
    </submittedName>
</protein>
<keyword evidence="4 6" id="KW-1133">Transmembrane helix</keyword>
<evidence type="ECO:0000313" key="9">
    <source>
        <dbReference type="Proteomes" id="UP000029518"/>
    </source>
</evidence>
<comment type="similarity">
    <text evidence="6">Belongs to the binding-protein-dependent transport system permease family.</text>
</comment>
<dbReference type="InterPro" id="IPR051204">
    <property type="entry name" value="ABC_transp_perm/SBD"/>
</dbReference>
<feature type="transmembrane region" description="Helical" evidence="6">
    <location>
        <begin position="134"/>
        <end position="157"/>
    </location>
</feature>
<reference evidence="8" key="1">
    <citation type="submission" date="2014-08" db="EMBL/GenBank/DDBJ databases">
        <title>Comparative genomics of the Paenibacillus odorifer group.</title>
        <authorList>
            <person name="den Bakker H.C."/>
            <person name="Tsai Y.-C.Y.-C."/>
            <person name="Martin N."/>
            <person name="Korlach J."/>
            <person name="Wiedmann M."/>
        </authorList>
    </citation>
    <scope>NUCLEOTIDE SEQUENCE [LARGE SCALE GENOMIC DNA]</scope>
    <source>
        <strain evidence="8">DSM 13188</strain>
    </source>
</reference>
<evidence type="ECO:0000256" key="4">
    <source>
        <dbReference type="ARBA" id="ARBA00022989"/>
    </source>
</evidence>
<dbReference type="InterPro" id="IPR035906">
    <property type="entry name" value="MetI-like_sf"/>
</dbReference>
<dbReference type="GO" id="GO:0031460">
    <property type="term" value="P:glycine betaine transport"/>
    <property type="evidence" value="ECO:0007669"/>
    <property type="project" value="TreeGrafter"/>
</dbReference>
<keyword evidence="9" id="KW-1185">Reference proteome</keyword>
<evidence type="ECO:0000256" key="5">
    <source>
        <dbReference type="ARBA" id="ARBA00023136"/>
    </source>
</evidence>
<evidence type="ECO:0000256" key="2">
    <source>
        <dbReference type="ARBA" id="ARBA00022448"/>
    </source>
</evidence>
<dbReference type="KEGG" id="pbd:PBOR_30915"/>
<dbReference type="PANTHER" id="PTHR30177">
    <property type="entry name" value="GLYCINE BETAINE/L-PROLINE TRANSPORT SYSTEM PERMEASE PROTEIN PROW"/>
    <property type="match status" value="1"/>
</dbReference>
<dbReference type="SUPFAM" id="SSF161098">
    <property type="entry name" value="MetI-like"/>
    <property type="match status" value="1"/>
</dbReference>
<dbReference type="Pfam" id="PF00528">
    <property type="entry name" value="BPD_transp_1"/>
    <property type="match status" value="1"/>
</dbReference>
<keyword evidence="5 6" id="KW-0472">Membrane</keyword>
<gene>
    <name evidence="8" type="ORF">PBOR_30915</name>
</gene>
<evidence type="ECO:0000256" key="3">
    <source>
        <dbReference type="ARBA" id="ARBA00022692"/>
    </source>
</evidence>
<dbReference type="Gene3D" id="1.10.3720.10">
    <property type="entry name" value="MetI-like"/>
    <property type="match status" value="1"/>
</dbReference>
<evidence type="ECO:0000259" key="7">
    <source>
        <dbReference type="PROSITE" id="PS50928"/>
    </source>
</evidence>
<keyword evidence="3 6" id="KW-0812">Transmembrane</keyword>
<dbReference type="PANTHER" id="PTHR30177:SF4">
    <property type="entry name" value="OSMOPROTECTANT IMPORT PERMEASE PROTEIN OSMW"/>
    <property type="match status" value="1"/>
</dbReference>
<dbReference type="Proteomes" id="UP000029518">
    <property type="component" value="Chromosome"/>
</dbReference>
<evidence type="ECO:0000313" key="8">
    <source>
        <dbReference type="EMBL" id="AIQ60850.1"/>
    </source>
</evidence>
<feature type="transmembrane region" description="Helical" evidence="6">
    <location>
        <begin position="177"/>
        <end position="196"/>
    </location>
</feature>
<proteinExistence type="inferred from homology"/>
<name>A0A089LL93_PAEBO</name>
<evidence type="ECO:0000256" key="1">
    <source>
        <dbReference type="ARBA" id="ARBA00004141"/>
    </source>
</evidence>
<feature type="domain" description="ABC transmembrane type-1" evidence="7">
    <location>
        <begin position="16"/>
        <end position="200"/>
    </location>
</feature>
<feature type="transmembrane region" description="Helical" evidence="6">
    <location>
        <begin position="76"/>
        <end position="94"/>
    </location>
</feature>
<dbReference type="AlphaFoldDB" id="A0A089LL93"/>
<dbReference type="GO" id="GO:0005886">
    <property type="term" value="C:plasma membrane"/>
    <property type="evidence" value="ECO:0007669"/>
    <property type="project" value="UniProtKB-SubCell"/>
</dbReference>
<dbReference type="HOGENOM" id="CLU_046113_7_2_9"/>
<dbReference type="GO" id="GO:0055085">
    <property type="term" value="P:transmembrane transport"/>
    <property type="evidence" value="ECO:0007669"/>
    <property type="project" value="InterPro"/>
</dbReference>
<accession>A0A089LL93</accession>
<feature type="transmembrane region" description="Helical" evidence="6">
    <location>
        <begin position="50"/>
        <end position="70"/>
    </location>
</feature>
<dbReference type="RefSeq" id="WP_042217484.1">
    <property type="nucleotide sequence ID" value="NZ_CP009285.1"/>
</dbReference>
<organism evidence="8 9">
    <name type="scientific">Paenibacillus borealis</name>
    <dbReference type="NCBI Taxonomy" id="160799"/>
    <lineage>
        <taxon>Bacteria</taxon>
        <taxon>Bacillati</taxon>
        <taxon>Bacillota</taxon>
        <taxon>Bacilli</taxon>
        <taxon>Bacillales</taxon>
        <taxon>Paenibacillaceae</taxon>
        <taxon>Paenibacillus</taxon>
    </lineage>
</organism>